<dbReference type="SUPFAM" id="SSF46955">
    <property type="entry name" value="Putative DNA-binding domain"/>
    <property type="match status" value="1"/>
</dbReference>
<name>A0ABV1ZP57_9ACTN</name>
<dbReference type="EMBL" id="JBEQNB010000002">
    <property type="protein sequence ID" value="MES0832714.1"/>
    <property type="molecule type" value="Genomic_DNA"/>
</dbReference>
<organism evidence="4 5">
    <name type="scientific">Nocardiopsis tropica</name>
    <dbReference type="NCBI Taxonomy" id="109330"/>
    <lineage>
        <taxon>Bacteria</taxon>
        <taxon>Bacillati</taxon>
        <taxon>Actinomycetota</taxon>
        <taxon>Actinomycetes</taxon>
        <taxon>Streptosporangiales</taxon>
        <taxon>Nocardiopsidaceae</taxon>
        <taxon>Nocardiopsis</taxon>
    </lineage>
</organism>
<protein>
    <submittedName>
        <fullName evidence="4">MerR family transcriptional regulator</fullName>
    </submittedName>
</protein>
<comment type="caution">
    <text evidence="4">The sequence shown here is derived from an EMBL/GenBank/DDBJ whole genome shotgun (WGS) entry which is preliminary data.</text>
</comment>
<evidence type="ECO:0000259" key="3">
    <source>
        <dbReference type="PROSITE" id="PS50937"/>
    </source>
</evidence>
<dbReference type="InterPro" id="IPR047057">
    <property type="entry name" value="MerR_fam"/>
</dbReference>
<dbReference type="Pfam" id="PF13411">
    <property type="entry name" value="MerR_1"/>
    <property type="match status" value="1"/>
</dbReference>
<dbReference type="PRINTS" id="PR00040">
    <property type="entry name" value="HTHMERR"/>
</dbReference>
<dbReference type="SMART" id="SM00422">
    <property type="entry name" value="HTH_MERR"/>
    <property type="match status" value="1"/>
</dbReference>
<dbReference type="PROSITE" id="PS50937">
    <property type="entry name" value="HTH_MERR_2"/>
    <property type="match status" value="1"/>
</dbReference>
<dbReference type="InterPro" id="IPR000551">
    <property type="entry name" value="MerR-type_HTH_dom"/>
</dbReference>
<accession>A0ABV1ZP57</accession>
<dbReference type="Gene3D" id="1.10.1660.10">
    <property type="match status" value="1"/>
</dbReference>
<feature type="domain" description="HTH merR-type" evidence="3">
    <location>
        <begin position="39"/>
        <end position="107"/>
    </location>
</feature>
<dbReference type="PANTHER" id="PTHR30204:SF97">
    <property type="entry name" value="MERR FAMILY REGULATORY PROTEIN"/>
    <property type="match status" value="1"/>
</dbReference>
<evidence type="ECO:0000313" key="4">
    <source>
        <dbReference type="EMBL" id="MES0832714.1"/>
    </source>
</evidence>
<keyword evidence="1" id="KW-0238">DNA-binding</keyword>
<dbReference type="InterPro" id="IPR009061">
    <property type="entry name" value="DNA-bd_dom_put_sf"/>
</dbReference>
<evidence type="ECO:0000256" key="2">
    <source>
        <dbReference type="SAM" id="Coils"/>
    </source>
</evidence>
<dbReference type="PANTHER" id="PTHR30204">
    <property type="entry name" value="REDOX-CYCLING DRUG-SENSING TRANSCRIPTIONAL ACTIVATOR SOXR"/>
    <property type="match status" value="1"/>
</dbReference>
<keyword evidence="5" id="KW-1185">Reference proteome</keyword>
<reference evidence="4 5" key="1">
    <citation type="submission" date="2024-06" db="EMBL/GenBank/DDBJ databases">
        <authorList>
            <person name="Bataeva Y.V."/>
            <person name="Grigorian L.N."/>
            <person name="Solomentsev V.I."/>
        </authorList>
    </citation>
    <scope>NUCLEOTIDE SEQUENCE [LARGE SCALE GENOMIC DNA]</scope>
    <source>
        <strain evidence="5">SCPM-O-B-12605 (RCAM04882)</strain>
    </source>
</reference>
<proteinExistence type="predicted"/>
<sequence length="172" mass="18783">MAPVTTAVRPFICGAVVMPGTLNYDISVKVNIGDVRRSAVRIGELSAATGASSRSLRYYEQQGLLRSRRTANGYREYEPDAVERVAFIQDLFSAGLSSQVIRDSLPLAGHARTEADCSALLTRVREVRDELARQELRLAQRRKTLDSYLAGEATPRGLLAASPRQAADSMAD</sequence>
<feature type="coiled-coil region" evidence="2">
    <location>
        <begin position="117"/>
        <end position="144"/>
    </location>
</feature>
<evidence type="ECO:0000256" key="1">
    <source>
        <dbReference type="ARBA" id="ARBA00023125"/>
    </source>
</evidence>
<dbReference type="RefSeq" id="WP_352982449.1">
    <property type="nucleotide sequence ID" value="NZ_JBEQNA010000001.1"/>
</dbReference>
<keyword evidence="2" id="KW-0175">Coiled coil</keyword>
<dbReference type="Proteomes" id="UP001432401">
    <property type="component" value="Unassembled WGS sequence"/>
</dbReference>
<evidence type="ECO:0000313" key="5">
    <source>
        <dbReference type="Proteomes" id="UP001432401"/>
    </source>
</evidence>
<gene>
    <name evidence="4" type="ORF">ABUK86_02940</name>
</gene>